<name>A0A9N9SMD3_DIABA</name>
<keyword evidence="3" id="KW-1185">Reference proteome</keyword>
<dbReference type="OrthoDB" id="30826at2759"/>
<evidence type="ECO:0000256" key="1">
    <source>
        <dbReference type="SAM" id="Phobius"/>
    </source>
</evidence>
<evidence type="ECO:0000313" key="3">
    <source>
        <dbReference type="Proteomes" id="UP001153709"/>
    </source>
</evidence>
<accession>A0A9N9SMD3</accession>
<proteinExistence type="predicted"/>
<organism evidence="2 3">
    <name type="scientific">Diabrotica balteata</name>
    <name type="common">Banded cucumber beetle</name>
    <dbReference type="NCBI Taxonomy" id="107213"/>
    <lineage>
        <taxon>Eukaryota</taxon>
        <taxon>Metazoa</taxon>
        <taxon>Ecdysozoa</taxon>
        <taxon>Arthropoda</taxon>
        <taxon>Hexapoda</taxon>
        <taxon>Insecta</taxon>
        <taxon>Pterygota</taxon>
        <taxon>Neoptera</taxon>
        <taxon>Endopterygota</taxon>
        <taxon>Coleoptera</taxon>
        <taxon>Polyphaga</taxon>
        <taxon>Cucujiformia</taxon>
        <taxon>Chrysomeloidea</taxon>
        <taxon>Chrysomelidae</taxon>
        <taxon>Galerucinae</taxon>
        <taxon>Diabroticina</taxon>
        <taxon>Diabroticites</taxon>
        <taxon>Diabrotica</taxon>
    </lineage>
</organism>
<feature type="transmembrane region" description="Helical" evidence="1">
    <location>
        <begin position="36"/>
        <end position="56"/>
    </location>
</feature>
<protein>
    <submittedName>
        <fullName evidence="2">Uncharacterized protein</fullName>
    </submittedName>
</protein>
<reference evidence="2" key="1">
    <citation type="submission" date="2022-01" db="EMBL/GenBank/DDBJ databases">
        <authorList>
            <person name="King R."/>
        </authorList>
    </citation>
    <scope>NUCLEOTIDE SEQUENCE</scope>
</reference>
<dbReference type="Proteomes" id="UP001153709">
    <property type="component" value="Chromosome 1"/>
</dbReference>
<keyword evidence="1" id="KW-1133">Transmembrane helix</keyword>
<evidence type="ECO:0000313" key="2">
    <source>
        <dbReference type="EMBL" id="CAG9826948.1"/>
    </source>
</evidence>
<dbReference type="AlphaFoldDB" id="A0A9N9SMD3"/>
<keyword evidence="1" id="KW-0812">Transmembrane</keyword>
<dbReference type="EMBL" id="OU898276">
    <property type="protein sequence ID" value="CAG9826948.1"/>
    <property type="molecule type" value="Genomic_DNA"/>
</dbReference>
<sequence length="97" mass="11099">MVFTKSSDVPFSYNKCIASRILILSHAFFKSIRHIYAGLLYSSDFSFICLITKTAFVHDLPVRNHCCSSCKDIRSFIFVAIILVVNLSVVFKRFIAR</sequence>
<feature type="transmembrane region" description="Helical" evidence="1">
    <location>
        <begin position="76"/>
        <end position="95"/>
    </location>
</feature>
<keyword evidence="1" id="KW-0472">Membrane</keyword>
<gene>
    <name evidence="2" type="ORF">DIABBA_LOCUS1021</name>
</gene>